<dbReference type="InterPro" id="IPR036388">
    <property type="entry name" value="WH-like_DNA-bd_sf"/>
</dbReference>
<dbReference type="PROSITE" id="PS50931">
    <property type="entry name" value="HTH_LYSR"/>
    <property type="match status" value="1"/>
</dbReference>
<dbReference type="GO" id="GO:0003677">
    <property type="term" value="F:DNA binding"/>
    <property type="evidence" value="ECO:0007669"/>
    <property type="project" value="UniProtKB-KW"/>
</dbReference>
<dbReference type="Pfam" id="PF03466">
    <property type="entry name" value="LysR_substrate"/>
    <property type="match status" value="1"/>
</dbReference>
<gene>
    <name evidence="6" type="primary">benM_3</name>
    <name evidence="6" type="ORF">AVE30378_01315</name>
    <name evidence="7" type="ORF">WHX56_24360</name>
</gene>
<keyword evidence="9" id="KW-1185">Reference proteome</keyword>
<dbReference type="PRINTS" id="PR00039">
    <property type="entry name" value="HTHLYSR"/>
</dbReference>
<name>A0A446CAP2_9BURK</name>
<dbReference type="Gene3D" id="1.10.10.10">
    <property type="entry name" value="Winged helix-like DNA-binding domain superfamily/Winged helix DNA-binding domain"/>
    <property type="match status" value="1"/>
</dbReference>
<dbReference type="Pfam" id="PF00126">
    <property type="entry name" value="HTH_1"/>
    <property type="match status" value="1"/>
</dbReference>
<dbReference type="Gene3D" id="3.40.190.10">
    <property type="entry name" value="Periplasmic binding protein-like II"/>
    <property type="match status" value="2"/>
</dbReference>
<protein>
    <submittedName>
        <fullName evidence="6">HTH-type transcriptional regulator BenM</fullName>
    </submittedName>
    <submittedName>
        <fullName evidence="7">LysR substrate-binding domain-containing protein</fullName>
    </submittedName>
</protein>
<reference evidence="7 9" key="2">
    <citation type="submission" date="2024-03" db="EMBL/GenBank/DDBJ databases">
        <title>Reference genomes for the five species model microbial community.</title>
        <authorList>
            <person name="Padfield D."/>
        </authorList>
    </citation>
    <scope>NUCLEOTIDE SEQUENCE [LARGE SCALE GENOMIC DNA]</scope>
    <source>
        <strain evidence="7 9">AB1</strain>
    </source>
</reference>
<dbReference type="EMBL" id="CP148753">
    <property type="protein sequence ID" value="WXR72751.1"/>
    <property type="molecule type" value="Genomic_DNA"/>
</dbReference>
<dbReference type="Proteomes" id="UP000289465">
    <property type="component" value="Unassembled WGS sequence"/>
</dbReference>
<evidence type="ECO:0000313" key="6">
    <source>
        <dbReference type="EMBL" id="SSW64880.1"/>
    </source>
</evidence>
<dbReference type="SUPFAM" id="SSF46785">
    <property type="entry name" value="Winged helix' DNA-binding domain"/>
    <property type="match status" value="1"/>
</dbReference>
<comment type="similarity">
    <text evidence="1">Belongs to the LysR transcriptional regulatory family.</text>
</comment>
<proteinExistence type="inferred from homology"/>
<dbReference type="InterPro" id="IPR036390">
    <property type="entry name" value="WH_DNA-bd_sf"/>
</dbReference>
<dbReference type="AlphaFoldDB" id="A0A446CAP2"/>
<evidence type="ECO:0000259" key="5">
    <source>
        <dbReference type="PROSITE" id="PS50931"/>
    </source>
</evidence>
<organism evidence="6 8">
    <name type="scientific">Achromobacter veterisilvae</name>
    <dbReference type="NCBI Taxonomy" id="2069367"/>
    <lineage>
        <taxon>Bacteria</taxon>
        <taxon>Pseudomonadati</taxon>
        <taxon>Pseudomonadota</taxon>
        <taxon>Betaproteobacteria</taxon>
        <taxon>Burkholderiales</taxon>
        <taxon>Alcaligenaceae</taxon>
        <taxon>Achromobacter</taxon>
    </lineage>
</organism>
<feature type="domain" description="HTH lysR-type" evidence="5">
    <location>
        <begin position="6"/>
        <end position="63"/>
    </location>
</feature>
<accession>A0A446CAP2</accession>
<dbReference type="OrthoDB" id="5292387at2"/>
<dbReference type="InterPro" id="IPR005119">
    <property type="entry name" value="LysR_subst-bd"/>
</dbReference>
<keyword evidence="3" id="KW-0238">DNA-binding</keyword>
<evidence type="ECO:0000313" key="8">
    <source>
        <dbReference type="Proteomes" id="UP000289465"/>
    </source>
</evidence>
<dbReference type="SUPFAM" id="SSF53850">
    <property type="entry name" value="Periplasmic binding protein-like II"/>
    <property type="match status" value="1"/>
</dbReference>
<keyword evidence="4" id="KW-0804">Transcription</keyword>
<dbReference type="PANTHER" id="PTHR30346">
    <property type="entry name" value="TRANSCRIPTIONAL DUAL REGULATOR HCAR-RELATED"/>
    <property type="match status" value="1"/>
</dbReference>
<dbReference type="RefSeq" id="WP_129239966.1">
    <property type="nucleotide sequence ID" value="NZ_CP148753.1"/>
</dbReference>
<evidence type="ECO:0000256" key="3">
    <source>
        <dbReference type="ARBA" id="ARBA00023125"/>
    </source>
</evidence>
<dbReference type="Proteomes" id="UP001456224">
    <property type="component" value="Chromosome"/>
</dbReference>
<evidence type="ECO:0000313" key="9">
    <source>
        <dbReference type="Proteomes" id="UP001456224"/>
    </source>
</evidence>
<dbReference type="GO" id="GO:0032993">
    <property type="term" value="C:protein-DNA complex"/>
    <property type="evidence" value="ECO:0007669"/>
    <property type="project" value="TreeGrafter"/>
</dbReference>
<dbReference type="PANTHER" id="PTHR30346:SF17">
    <property type="entry name" value="LYSR FAMILY TRANSCRIPTIONAL REGULATOR"/>
    <property type="match status" value="1"/>
</dbReference>
<sequence length="301" mass="33897">MHKEAIELRHLRYFVALAEELSFSRAAARCNVSQPPFSVAIQQLESFLGQKLIVRNSRNVELSDAGRAFHFRARNLLAQASQSFDEMRGFDGALRRRLNVGFHASMIYRGLGSLMQAFRAAHPEVQVSLHEMSTIRQRDSILRGDLDMGFAHSLVQHDSPRIGCVNLFRERFLVCMPMSYRVPEGPVRIDRFRDENFIIFNRESSPFYFDTILSICSEAGFVPRIEHQVGQWLTAVSFVSTGMGIAVVPECLSRTGTPGVAFRPISTEIASHVQCMYTLGDNGSQIAPMLELVPKHIRPPA</sequence>
<evidence type="ECO:0000256" key="4">
    <source>
        <dbReference type="ARBA" id="ARBA00023163"/>
    </source>
</evidence>
<dbReference type="InterPro" id="IPR000847">
    <property type="entry name" value="LysR_HTH_N"/>
</dbReference>
<evidence type="ECO:0000313" key="7">
    <source>
        <dbReference type="EMBL" id="WXR72751.1"/>
    </source>
</evidence>
<dbReference type="FunFam" id="1.10.10.10:FF:000001">
    <property type="entry name" value="LysR family transcriptional regulator"/>
    <property type="match status" value="1"/>
</dbReference>
<reference evidence="6 8" key="1">
    <citation type="submission" date="2018-07" db="EMBL/GenBank/DDBJ databases">
        <authorList>
            <person name="Peeters C."/>
        </authorList>
    </citation>
    <scope>NUCLEOTIDE SEQUENCE [LARGE SCALE GENOMIC DNA]</scope>
    <source>
        <strain evidence="6 8">LMG 30378</strain>
    </source>
</reference>
<evidence type="ECO:0000256" key="1">
    <source>
        <dbReference type="ARBA" id="ARBA00009437"/>
    </source>
</evidence>
<evidence type="ECO:0000256" key="2">
    <source>
        <dbReference type="ARBA" id="ARBA00023015"/>
    </source>
</evidence>
<keyword evidence="2" id="KW-0805">Transcription regulation</keyword>
<dbReference type="GO" id="GO:0003700">
    <property type="term" value="F:DNA-binding transcription factor activity"/>
    <property type="evidence" value="ECO:0007669"/>
    <property type="project" value="InterPro"/>
</dbReference>
<dbReference type="EMBL" id="UFQC01000005">
    <property type="protein sequence ID" value="SSW64880.1"/>
    <property type="molecule type" value="Genomic_DNA"/>
</dbReference>